<dbReference type="PANTHER" id="PTHR42655">
    <property type="entry name" value="GLYCOGEN PHOSPHORYLASE"/>
    <property type="match status" value="1"/>
</dbReference>
<dbReference type="Proteomes" id="UP000830115">
    <property type="component" value="Chromosome"/>
</dbReference>
<dbReference type="PROSITE" id="PS00102">
    <property type="entry name" value="PHOSPHORYLASE"/>
    <property type="match status" value="1"/>
</dbReference>
<proteinExistence type="inferred from homology"/>
<dbReference type="NCBIfam" id="TIGR02094">
    <property type="entry name" value="more_P_ylases"/>
    <property type="match status" value="1"/>
</dbReference>
<accession>A0ABY4M6L8</accession>
<keyword evidence="14" id="KW-1185">Reference proteome</keyword>
<evidence type="ECO:0000256" key="5">
    <source>
        <dbReference type="ARBA" id="ARBA00022533"/>
    </source>
</evidence>
<keyword evidence="5" id="KW-0021">Allosteric enzyme</keyword>
<name>A0ABY4M6L8_9ACTN</name>
<keyword evidence="6" id="KW-0328">Glycosyltransferase</keyword>
<evidence type="ECO:0000313" key="13">
    <source>
        <dbReference type="EMBL" id="UQA93017.1"/>
    </source>
</evidence>
<evidence type="ECO:0000256" key="9">
    <source>
        <dbReference type="ARBA" id="ARBA00023277"/>
    </source>
</evidence>
<evidence type="ECO:0000256" key="10">
    <source>
        <dbReference type="ARBA" id="ARBA00025174"/>
    </source>
</evidence>
<reference evidence="13" key="1">
    <citation type="submission" date="2021-10" db="EMBL/GenBank/DDBJ databases">
        <title>Streptomyces nigrumlapis sp.nov.,an antimicrobial producing actinobacterium isolated from Black Gobi rocks.</title>
        <authorList>
            <person name="Wen Y."/>
            <person name="Zhang W."/>
            <person name="Liu X.G."/>
        </authorList>
    </citation>
    <scope>NUCLEOTIDE SEQUENCE</scope>
    <source>
        <strain evidence="13">ST13-2-2</strain>
    </source>
</reference>
<feature type="domain" description="DUF3417" evidence="12">
    <location>
        <begin position="13"/>
        <end position="134"/>
    </location>
</feature>
<dbReference type="InterPro" id="IPR024517">
    <property type="entry name" value="Glycogen_phosphorylase_DUF3417"/>
</dbReference>
<dbReference type="EC" id="2.4.1.1" evidence="4"/>
<dbReference type="SUPFAM" id="SSF53756">
    <property type="entry name" value="UDP-Glycosyltransferase/glycogen phosphorylase"/>
    <property type="match status" value="1"/>
</dbReference>
<organism evidence="13 14">
    <name type="scientific">Streptomyces halobius</name>
    <dbReference type="NCBI Taxonomy" id="2879846"/>
    <lineage>
        <taxon>Bacteria</taxon>
        <taxon>Bacillati</taxon>
        <taxon>Actinomycetota</taxon>
        <taxon>Actinomycetes</taxon>
        <taxon>Kitasatosporales</taxon>
        <taxon>Streptomycetaceae</taxon>
        <taxon>Streptomyces</taxon>
    </lineage>
</organism>
<dbReference type="EMBL" id="CP086322">
    <property type="protein sequence ID" value="UQA93017.1"/>
    <property type="molecule type" value="Genomic_DNA"/>
</dbReference>
<comment type="catalytic activity">
    <reaction evidence="1">
        <text>[(1-&gt;4)-alpha-D-glucosyl](n) + phosphate = [(1-&gt;4)-alpha-D-glucosyl](n-1) + alpha-D-glucose 1-phosphate</text>
        <dbReference type="Rhea" id="RHEA:41732"/>
        <dbReference type="Rhea" id="RHEA-COMP:9584"/>
        <dbReference type="Rhea" id="RHEA-COMP:9586"/>
        <dbReference type="ChEBI" id="CHEBI:15444"/>
        <dbReference type="ChEBI" id="CHEBI:43474"/>
        <dbReference type="ChEBI" id="CHEBI:58601"/>
        <dbReference type="EC" id="2.4.1.1"/>
    </reaction>
</comment>
<dbReference type="InterPro" id="IPR011834">
    <property type="entry name" value="Agluc_phsphrylas"/>
</dbReference>
<feature type="region of interest" description="Disordered" evidence="11">
    <location>
        <begin position="768"/>
        <end position="794"/>
    </location>
</feature>
<dbReference type="Pfam" id="PF11897">
    <property type="entry name" value="DUF3417"/>
    <property type="match status" value="1"/>
</dbReference>
<dbReference type="InterPro" id="IPR052182">
    <property type="entry name" value="Glycogen/Maltodextrin_Phosph"/>
</dbReference>
<evidence type="ECO:0000256" key="2">
    <source>
        <dbReference type="ARBA" id="ARBA00001933"/>
    </source>
</evidence>
<dbReference type="InterPro" id="IPR000811">
    <property type="entry name" value="Glyco_trans_35"/>
</dbReference>
<dbReference type="Gene3D" id="3.40.50.2000">
    <property type="entry name" value="Glycogen Phosphorylase B"/>
    <property type="match status" value="3"/>
</dbReference>
<protein>
    <recommendedName>
        <fullName evidence="4">glycogen phosphorylase</fullName>
        <ecNumber evidence="4">2.4.1.1</ecNumber>
    </recommendedName>
</protein>
<evidence type="ECO:0000256" key="11">
    <source>
        <dbReference type="SAM" id="MobiDB-lite"/>
    </source>
</evidence>
<evidence type="ECO:0000256" key="3">
    <source>
        <dbReference type="ARBA" id="ARBA00006047"/>
    </source>
</evidence>
<evidence type="ECO:0000313" key="14">
    <source>
        <dbReference type="Proteomes" id="UP000830115"/>
    </source>
</evidence>
<keyword evidence="9" id="KW-0119">Carbohydrate metabolism</keyword>
<comment type="function">
    <text evidence="10">Phosphorylase is an important allosteric enzyme in carbohydrate metabolism. Enzymes from different sources differ in their regulatory mechanisms and in their natural substrates. However, all known phosphorylases share catalytic and structural properties.</text>
</comment>
<dbReference type="PANTHER" id="PTHR42655:SF1">
    <property type="entry name" value="GLYCOGEN PHOSPHORYLASE"/>
    <property type="match status" value="1"/>
</dbReference>
<comment type="similarity">
    <text evidence="3">Belongs to the glycogen phosphorylase family.</text>
</comment>
<comment type="cofactor">
    <cofactor evidence="2">
        <name>pyridoxal 5'-phosphate</name>
        <dbReference type="ChEBI" id="CHEBI:597326"/>
    </cofactor>
</comment>
<sequence>MKAIRRFTVRPVLPEPLRPLCDLARNLRWSWHPETRELFQAVDPEGWRRAGADPVRMLAAVSAGRLAELAADRRFLRRLNAAVDELHDYLGRRRWYQEAFPGSDGTEAADGGGTPARPAAIAYFSPEFGITAALPQYSGGLGILAGDHLKAASDLGVSLIGVGLLYRHGYFRQSLSRDGWQQEHYPVLDPNELPLITLREADGTPAQVALALPGGRRLRAAVWQAQVGRVPLLLLDSDVEENGPGERDVTDRLYGGGSEHRLLQEMLLGIGGVRAVRTYCRLAGHPAPEVFHTNEGHAGFLGLERIRELTDGGLQFDAALEAVRAGTVFTTHTPVPAGIDRFDRALVARHFADDGELPGIDPERILELGRESYPGGEPGLFNMAVMGLRLAQRANGVSTLHGQVSREMFAGLWPGFDADEVPITSITNGVHAPTWVAPEVLRLGTPQVGAGRTEHALTVGGSQRRAAVAGIPDAAIWELRRTLREQLVAEVRERLCASWRERGAGTAELGWIERVLDPGVLTIGFARRVPSYKRLTLMLRDRARLTELLLHPERPVQIVVAGKAHPADENGKRLIQELVRFSDDPRVRHRLVFLPDYGMAMAQKLYPGCDVWLNNPLRPLEACGTSGMKAALNGALNLSVRDGWWDEWYEPDFGWSIPTADGAATDDDRRDDLEAGALYTLLEQQVAPRFYDRDDTGIPRRWVEMVRRTLTTLGPKVLAGRMVREYVDRLYTPAAYAHRALAVAPDAARGLADYKARLRAAWPGVSVDHVETGTAPPSGSGDPSGSGQPDGSGELGATLALRVRVTLGALTPDDVEVQVVSGRVDGSDRITDATAAPLKPTAGPDLAGGHLYEGALALDRTGSFGYTVRVLPAHRLLASGVEVGVVAVPPAEGSGAPPGVLLR</sequence>
<evidence type="ECO:0000256" key="4">
    <source>
        <dbReference type="ARBA" id="ARBA00012591"/>
    </source>
</evidence>
<dbReference type="PIRSF" id="PIRSF000460">
    <property type="entry name" value="Pprylas_GlgP"/>
    <property type="match status" value="1"/>
</dbReference>
<keyword evidence="8" id="KW-0663">Pyridoxal phosphate</keyword>
<gene>
    <name evidence="13" type="primary">glgP</name>
    <name evidence="13" type="ORF">K9S39_15275</name>
</gene>
<evidence type="ECO:0000256" key="1">
    <source>
        <dbReference type="ARBA" id="ARBA00001275"/>
    </source>
</evidence>
<dbReference type="Pfam" id="PF00343">
    <property type="entry name" value="Phosphorylase"/>
    <property type="match status" value="1"/>
</dbReference>
<evidence type="ECO:0000256" key="8">
    <source>
        <dbReference type="ARBA" id="ARBA00022898"/>
    </source>
</evidence>
<evidence type="ECO:0000259" key="12">
    <source>
        <dbReference type="Pfam" id="PF11897"/>
    </source>
</evidence>
<evidence type="ECO:0000256" key="6">
    <source>
        <dbReference type="ARBA" id="ARBA00022676"/>
    </source>
</evidence>
<dbReference type="InterPro" id="IPR035090">
    <property type="entry name" value="Pyridoxal_P_attach_site"/>
</dbReference>
<dbReference type="RefSeq" id="WP_248863871.1">
    <property type="nucleotide sequence ID" value="NZ_CP086322.1"/>
</dbReference>
<keyword evidence="7" id="KW-0808">Transferase</keyword>
<feature type="compositionally biased region" description="Gly residues" evidence="11">
    <location>
        <begin position="782"/>
        <end position="794"/>
    </location>
</feature>
<evidence type="ECO:0000256" key="7">
    <source>
        <dbReference type="ARBA" id="ARBA00022679"/>
    </source>
</evidence>